<organism evidence="1 2">
    <name type="scientific">Glossina palpalis gambiensis</name>
    <dbReference type="NCBI Taxonomy" id="67801"/>
    <lineage>
        <taxon>Eukaryota</taxon>
        <taxon>Metazoa</taxon>
        <taxon>Ecdysozoa</taxon>
        <taxon>Arthropoda</taxon>
        <taxon>Hexapoda</taxon>
        <taxon>Insecta</taxon>
        <taxon>Pterygota</taxon>
        <taxon>Neoptera</taxon>
        <taxon>Endopterygota</taxon>
        <taxon>Diptera</taxon>
        <taxon>Brachycera</taxon>
        <taxon>Muscomorpha</taxon>
        <taxon>Hippoboscoidea</taxon>
        <taxon>Glossinidae</taxon>
        <taxon>Glossina</taxon>
    </lineage>
</organism>
<name>A0A1B0BVH1_9MUSC</name>
<evidence type="ECO:0000313" key="1">
    <source>
        <dbReference type="EnsemblMetazoa" id="GPPI041734-PA"/>
    </source>
</evidence>
<protein>
    <submittedName>
        <fullName evidence="1">Uncharacterized protein</fullName>
    </submittedName>
</protein>
<dbReference type="AlphaFoldDB" id="A0A1B0BVH1"/>
<sequence>MVKRNGQHAKQVHRHRHLENGEIVLRRQYINSAIGQYAYGLDSFSFHLLEASSHYGSQFASKKKTTRIHFLSFRLSSLMFLPNFESISDITCK</sequence>
<dbReference type="EMBL" id="JXJN01021290">
    <property type="status" value="NOT_ANNOTATED_CDS"/>
    <property type="molecule type" value="Genomic_DNA"/>
</dbReference>
<keyword evidence="2" id="KW-1185">Reference proteome</keyword>
<reference evidence="2" key="1">
    <citation type="submission" date="2015-01" db="EMBL/GenBank/DDBJ databases">
        <authorList>
            <person name="Aksoy S."/>
            <person name="Warren W."/>
            <person name="Wilson R.K."/>
        </authorList>
    </citation>
    <scope>NUCLEOTIDE SEQUENCE [LARGE SCALE GENOMIC DNA]</scope>
    <source>
        <strain evidence="2">IAEA</strain>
    </source>
</reference>
<dbReference type="EnsemblMetazoa" id="GPPI041734-RA">
    <property type="protein sequence ID" value="GPPI041734-PA"/>
    <property type="gene ID" value="GPPI041734"/>
</dbReference>
<accession>A0A1B0BVH1</accession>
<reference evidence="1" key="2">
    <citation type="submission" date="2020-05" db="UniProtKB">
        <authorList>
            <consortium name="EnsemblMetazoa"/>
        </authorList>
    </citation>
    <scope>IDENTIFICATION</scope>
    <source>
        <strain evidence="1">IAEA</strain>
    </source>
</reference>
<evidence type="ECO:0000313" key="2">
    <source>
        <dbReference type="Proteomes" id="UP000092460"/>
    </source>
</evidence>
<proteinExistence type="predicted"/>
<dbReference type="VEuPathDB" id="VectorBase:GPPI041734"/>
<dbReference type="Proteomes" id="UP000092460">
    <property type="component" value="Unassembled WGS sequence"/>
</dbReference>